<keyword evidence="2" id="KW-0540">Nuclease</keyword>
<organism evidence="2 3">
    <name type="scientific">Undibacterium arcticum</name>
    <dbReference type="NCBI Taxonomy" id="1762892"/>
    <lineage>
        <taxon>Bacteria</taxon>
        <taxon>Pseudomonadati</taxon>
        <taxon>Pseudomonadota</taxon>
        <taxon>Betaproteobacteria</taxon>
        <taxon>Burkholderiales</taxon>
        <taxon>Oxalobacteraceae</taxon>
        <taxon>Undibacterium</taxon>
    </lineage>
</organism>
<dbReference type="Proteomes" id="UP001595530">
    <property type="component" value="Unassembled WGS sequence"/>
</dbReference>
<sequence>MNEEITHWFEIPLLTREPFLAINLSNRKASSRSTNKVLFGTNQTGHWNIPHAALNVGLERKTVLLFYTNPNQGTELYVGKVASKVVTSKTQHRPPRDRYTVTVMKCWKKVGQTGVTFSEFFTGFRMSSNPTVVWIDGRDYMPPPGQDGIDSSSVPLQLAPGGFNYMAMVAQRANHDIFARDVRAAWNGACAVTGLSAPRLLQAAHLIPWNVANRREKTNLYNGLLLCVHLHALLDSHLLAFADDGALLLAKDLPPGVKKLVLSSGKTCLRRPTKPEQIPFLRRHREAAQEMHNLMPVKCK</sequence>
<keyword evidence="2" id="KW-0378">Hydrolase</keyword>
<evidence type="ECO:0000259" key="1">
    <source>
        <dbReference type="Pfam" id="PF13391"/>
    </source>
</evidence>
<comment type="caution">
    <text evidence="2">The sequence shown here is derived from an EMBL/GenBank/DDBJ whole genome shotgun (WGS) entry which is preliminary data.</text>
</comment>
<dbReference type="RefSeq" id="WP_390332700.1">
    <property type="nucleotide sequence ID" value="NZ_JBHRTP010000077.1"/>
</dbReference>
<keyword evidence="3" id="KW-1185">Reference proteome</keyword>
<evidence type="ECO:0000313" key="2">
    <source>
        <dbReference type="EMBL" id="MFC3110362.1"/>
    </source>
</evidence>
<dbReference type="GO" id="GO:0004519">
    <property type="term" value="F:endonuclease activity"/>
    <property type="evidence" value="ECO:0007669"/>
    <property type="project" value="UniProtKB-KW"/>
</dbReference>
<reference evidence="3" key="1">
    <citation type="journal article" date="2019" name="Int. J. Syst. Evol. Microbiol.">
        <title>The Global Catalogue of Microorganisms (GCM) 10K type strain sequencing project: providing services to taxonomists for standard genome sequencing and annotation.</title>
        <authorList>
            <consortium name="The Broad Institute Genomics Platform"/>
            <consortium name="The Broad Institute Genome Sequencing Center for Infectious Disease"/>
            <person name="Wu L."/>
            <person name="Ma J."/>
        </authorList>
    </citation>
    <scope>NUCLEOTIDE SEQUENCE [LARGE SCALE GENOMIC DNA]</scope>
    <source>
        <strain evidence="3">KCTC 42986</strain>
    </source>
</reference>
<dbReference type="EMBL" id="JBHRTP010000077">
    <property type="protein sequence ID" value="MFC3110362.1"/>
    <property type="molecule type" value="Genomic_DNA"/>
</dbReference>
<evidence type="ECO:0000313" key="3">
    <source>
        <dbReference type="Proteomes" id="UP001595530"/>
    </source>
</evidence>
<gene>
    <name evidence="2" type="ORF">ACFOFO_20750</name>
</gene>
<proteinExistence type="predicted"/>
<name>A0ABV7F5X9_9BURK</name>
<keyword evidence="2" id="KW-0255">Endonuclease</keyword>
<dbReference type="InterPro" id="IPR003615">
    <property type="entry name" value="HNH_nuc"/>
</dbReference>
<accession>A0ABV7F5X9</accession>
<dbReference type="Pfam" id="PF13391">
    <property type="entry name" value="HNH_2"/>
    <property type="match status" value="1"/>
</dbReference>
<feature type="domain" description="HNH nuclease" evidence="1">
    <location>
        <begin position="190"/>
        <end position="241"/>
    </location>
</feature>
<protein>
    <submittedName>
        <fullName evidence="2">HNH endonuclease</fullName>
    </submittedName>
</protein>